<dbReference type="HOGENOM" id="CLU_2600226_0_0_10"/>
<evidence type="ECO:0000313" key="1">
    <source>
        <dbReference type="EMBL" id="AEL27808.1"/>
    </source>
</evidence>
<organism evidence="1 2">
    <name type="scientific">Cyclobacterium marinum (strain ATCC 25205 / DSM 745 / LMG 13164 / NCIMB 1802)</name>
    <name type="common">Flectobacillus marinus</name>
    <dbReference type="NCBI Taxonomy" id="880070"/>
    <lineage>
        <taxon>Bacteria</taxon>
        <taxon>Pseudomonadati</taxon>
        <taxon>Bacteroidota</taxon>
        <taxon>Cytophagia</taxon>
        <taxon>Cytophagales</taxon>
        <taxon>Cyclobacteriaceae</taxon>
        <taxon>Cyclobacterium</taxon>
    </lineage>
</organism>
<name>G0J7W0_CYCMS</name>
<dbReference type="AlphaFoldDB" id="G0J7W0"/>
<reference evidence="2" key="1">
    <citation type="submission" date="2011-07" db="EMBL/GenBank/DDBJ databases">
        <title>The complete genome of Cyclobacterium marinum DSM 745.</title>
        <authorList>
            <person name="Lucas S."/>
            <person name="Han J."/>
            <person name="Lapidus A."/>
            <person name="Bruce D."/>
            <person name="Goodwin L."/>
            <person name="Pitluck S."/>
            <person name="Peters L."/>
            <person name="Kyrpides N."/>
            <person name="Mavromatis K."/>
            <person name="Ivanova N."/>
            <person name="Ovchinnikova G."/>
            <person name="Chertkov O."/>
            <person name="Detter J.C."/>
            <person name="Tapia R."/>
            <person name="Han C."/>
            <person name="Land M."/>
            <person name="Hauser L."/>
            <person name="Markowitz V."/>
            <person name="Cheng J.-F."/>
            <person name="Hugenholtz P."/>
            <person name="Woyke T."/>
            <person name="Wu D."/>
            <person name="Tindall B."/>
            <person name="Schuetze A."/>
            <person name="Brambilla E."/>
            <person name="Klenk H.-P."/>
            <person name="Eisen J.A."/>
        </authorList>
    </citation>
    <scope>NUCLEOTIDE SEQUENCE [LARGE SCALE GENOMIC DNA]</scope>
    <source>
        <strain evidence="2">ATCC 25205 / DSM 745 / LMG 13164 / NCIMB 1802</strain>
    </source>
</reference>
<dbReference type="Proteomes" id="UP000001635">
    <property type="component" value="Chromosome"/>
</dbReference>
<evidence type="ECO:0000313" key="2">
    <source>
        <dbReference type="Proteomes" id="UP000001635"/>
    </source>
</evidence>
<proteinExistence type="predicted"/>
<accession>G0J7W0</accession>
<dbReference type="KEGG" id="cmr:Cycma_4103"/>
<dbReference type="EMBL" id="CP002955">
    <property type="protein sequence ID" value="AEL27808.1"/>
    <property type="molecule type" value="Genomic_DNA"/>
</dbReference>
<gene>
    <name evidence="1" type="ordered locus">Cycma_4103</name>
</gene>
<sequence>MILSVLLPKKSNNTAKIRFYFYTSVYRLKPISLHKIANTALKSRPIYFPCPFDITHGYQLYAFFLSKLDGTMRWVFICF</sequence>
<keyword evidence="2" id="KW-1185">Reference proteome</keyword>
<protein>
    <submittedName>
        <fullName evidence="1">Uncharacterized protein</fullName>
    </submittedName>
</protein>